<comment type="caution">
    <text evidence="4">The sequence shown here is derived from an EMBL/GenBank/DDBJ whole genome shotgun (WGS) entry which is preliminary data.</text>
</comment>
<evidence type="ECO:0000313" key="5">
    <source>
        <dbReference type="Proteomes" id="UP001161691"/>
    </source>
</evidence>
<dbReference type="EMBL" id="JAGRPV010000001">
    <property type="protein sequence ID" value="MDI4649401.1"/>
    <property type="molecule type" value="Genomic_DNA"/>
</dbReference>
<keyword evidence="1 3" id="KW-0996">Nickel insertion</keyword>
<evidence type="ECO:0000256" key="1">
    <source>
        <dbReference type="ARBA" id="ARBA00022988"/>
    </source>
</evidence>
<keyword evidence="3" id="KW-0963">Cytoplasm</keyword>
<dbReference type="RefSeq" id="WP_282912045.1">
    <property type="nucleotide sequence ID" value="NZ_JAGRPV010000001.1"/>
</dbReference>
<dbReference type="HAMAP" id="MF_01385">
    <property type="entry name" value="UreF"/>
    <property type="match status" value="1"/>
</dbReference>
<name>A0ABT6TRB8_9BACL</name>
<dbReference type="Pfam" id="PF01730">
    <property type="entry name" value="UreF"/>
    <property type="match status" value="1"/>
</dbReference>
<dbReference type="Gene3D" id="1.10.4190.10">
    <property type="entry name" value="Urease accessory protein UreF"/>
    <property type="match status" value="1"/>
</dbReference>
<comment type="subcellular location">
    <subcellularLocation>
        <location evidence="3">Cytoplasm</location>
    </subcellularLocation>
</comment>
<sequence length="229" mass="25020">MPMIRWLAAQQLLDSALPIGGFAHSFGLEAAVQDGLVPDLRALEQYMRTMLVQSWSTADAMAVKAVYETAGSGDWSRLWRVERLVHLQRAGAESRAGVEKMGRRLLQLAASIHPALDWSPLLAACEAGDCLATHPLVHGFVCWRLGLPLEQAVQGYLYACVVTATSSALRLLPVGQTECQALIARLGPAIDEGWRIARDLAPEEAYTNAPLAEIGAIRHETLYSRLFMS</sequence>
<accession>A0ABT6TRB8</accession>
<dbReference type="InterPro" id="IPR002639">
    <property type="entry name" value="UreF"/>
</dbReference>
<dbReference type="PANTHER" id="PTHR33620">
    <property type="entry name" value="UREASE ACCESSORY PROTEIN F"/>
    <property type="match status" value="1"/>
</dbReference>
<comment type="similarity">
    <text evidence="3">Belongs to the UreF family.</text>
</comment>
<reference evidence="4" key="1">
    <citation type="submission" date="2023-04" db="EMBL/GenBank/DDBJ databases">
        <title>Comparative genomic analysis of Cohnella hashimotonis sp. nov., isolated from the International Space Station.</title>
        <authorList>
            <person name="Venkateswaran K."/>
            <person name="Simpson A."/>
        </authorList>
    </citation>
    <scope>NUCLEOTIDE SEQUENCE</scope>
    <source>
        <strain evidence="4">F6_2S_P_1</strain>
    </source>
</reference>
<evidence type="ECO:0000256" key="3">
    <source>
        <dbReference type="HAMAP-Rule" id="MF_01385"/>
    </source>
</evidence>
<comment type="subunit">
    <text evidence="3">UreD, UreF and UreG form a complex that acts as a GTP-hydrolysis-dependent molecular chaperone, activating the urease apoprotein by helping to assemble the nickel containing metallocenter of UreC. The UreE protein probably delivers the nickel.</text>
</comment>
<comment type="function">
    <text evidence="3">Required for maturation of urease via the functional incorporation of the urease nickel metallocenter.</text>
</comment>
<organism evidence="4 5">
    <name type="scientific">Cohnella hashimotonis</name>
    <dbReference type="NCBI Taxonomy" id="2826895"/>
    <lineage>
        <taxon>Bacteria</taxon>
        <taxon>Bacillati</taxon>
        <taxon>Bacillota</taxon>
        <taxon>Bacilli</taxon>
        <taxon>Bacillales</taxon>
        <taxon>Paenibacillaceae</taxon>
        <taxon>Cohnella</taxon>
    </lineage>
</organism>
<dbReference type="InterPro" id="IPR038277">
    <property type="entry name" value="UreF_sf"/>
</dbReference>
<keyword evidence="5" id="KW-1185">Reference proteome</keyword>
<gene>
    <name evidence="3" type="primary">ureF</name>
    <name evidence="4" type="ORF">KB449_31000</name>
</gene>
<protein>
    <recommendedName>
        <fullName evidence="3">Urease accessory protein UreF</fullName>
    </recommendedName>
</protein>
<evidence type="ECO:0000313" key="4">
    <source>
        <dbReference type="EMBL" id="MDI4649401.1"/>
    </source>
</evidence>
<keyword evidence="2 3" id="KW-0143">Chaperone</keyword>
<dbReference type="PANTHER" id="PTHR33620:SF1">
    <property type="entry name" value="UREASE ACCESSORY PROTEIN F"/>
    <property type="match status" value="1"/>
</dbReference>
<proteinExistence type="inferred from homology"/>
<dbReference type="PIRSF" id="PIRSF009467">
    <property type="entry name" value="Ureas_acces_UreF"/>
    <property type="match status" value="1"/>
</dbReference>
<dbReference type="Proteomes" id="UP001161691">
    <property type="component" value="Unassembled WGS sequence"/>
</dbReference>
<evidence type="ECO:0000256" key="2">
    <source>
        <dbReference type="ARBA" id="ARBA00023186"/>
    </source>
</evidence>